<organism evidence="1 2">
    <name type="scientific">Candidatus Buchananbacteria bacterium RIFCSPHIGHO2_01_FULL_44_11</name>
    <dbReference type="NCBI Taxonomy" id="1797535"/>
    <lineage>
        <taxon>Bacteria</taxon>
        <taxon>Candidatus Buchananiibacteriota</taxon>
    </lineage>
</organism>
<gene>
    <name evidence="1" type="ORF">A2744_04535</name>
</gene>
<evidence type="ECO:0000313" key="2">
    <source>
        <dbReference type="Proteomes" id="UP000178240"/>
    </source>
</evidence>
<dbReference type="Proteomes" id="UP000178240">
    <property type="component" value="Unassembled WGS sequence"/>
</dbReference>
<reference evidence="1 2" key="1">
    <citation type="journal article" date="2016" name="Nat. Commun.">
        <title>Thousands of microbial genomes shed light on interconnected biogeochemical processes in an aquifer system.</title>
        <authorList>
            <person name="Anantharaman K."/>
            <person name="Brown C.T."/>
            <person name="Hug L.A."/>
            <person name="Sharon I."/>
            <person name="Castelle C.J."/>
            <person name="Probst A.J."/>
            <person name="Thomas B.C."/>
            <person name="Singh A."/>
            <person name="Wilkins M.J."/>
            <person name="Karaoz U."/>
            <person name="Brodie E.L."/>
            <person name="Williams K.H."/>
            <person name="Hubbard S.S."/>
            <person name="Banfield J.F."/>
        </authorList>
    </citation>
    <scope>NUCLEOTIDE SEQUENCE [LARGE SCALE GENOMIC DNA]</scope>
</reference>
<proteinExistence type="predicted"/>
<name>A0A1G1Y231_9BACT</name>
<protein>
    <submittedName>
        <fullName evidence="1">Uncharacterized protein</fullName>
    </submittedName>
</protein>
<evidence type="ECO:0000313" key="1">
    <source>
        <dbReference type="EMBL" id="OGY46234.1"/>
    </source>
</evidence>
<sequence>MTIPTTSRQWSDAVEAASNERQLLNLVIDRPIVAWFLKGKGGRAIQLLTKVSARLGDDCWIIQGIGFDETKKLEQGHMTMAPRPLKVCLHWPTEARGWVLCEFTDAAEFFRAALAYLESAPESTAD</sequence>
<accession>A0A1G1Y231</accession>
<comment type="caution">
    <text evidence="1">The sequence shown here is derived from an EMBL/GenBank/DDBJ whole genome shotgun (WGS) entry which is preliminary data.</text>
</comment>
<dbReference type="AlphaFoldDB" id="A0A1G1Y231"/>
<dbReference type="EMBL" id="MHIE01000006">
    <property type="protein sequence ID" value="OGY46234.1"/>
    <property type="molecule type" value="Genomic_DNA"/>
</dbReference>